<evidence type="ECO:0000256" key="4">
    <source>
        <dbReference type="ARBA" id="ARBA00022705"/>
    </source>
</evidence>
<name>A0A060SYP3_BLAAD</name>
<evidence type="ECO:0000256" key="6">
    <source>
        <dbReference type="PIRNR" id="PIRNR028998"/>
    </source>
</evidence>
<gene>
    <name evidence="9" type="ORF">GNLVRS02_ARAD1A18546g</name>
</gene>
<reference evidence="9" key="2">
    <citation type="submission" date="2014-06" db="EMBL/GenBank/DDBJ databases">
        <title>The complete genome of Blastobotrys (Arxula) adeninivorans LS3 - a yeast of biotechnological interest.</title>
        <authorList>
            <person name="Kunze G."/>
            <person name="Gaillardin C."/>
            <person name="Czernicka M."/>
            <person name="Durrens P."/>
            <person name="Martin T."/>
            <person name="Boer E."/>
            <person name="Gabaldon T."/>
            <person name="Cruz J."/>
            <person name="Talla E."/>
            <person name="Marck C."/>
            <person name="Goffeau A."/>
            <person name="Barbe V."/>
            <person name="Baret P."/>
            <person name="Baronian K."/>
            <person name="Beier S."/>
            <person name="Bleykasten C."/>
            <person name="Bode R."/>
            <person name="Casaregola S."/>
            <person name="Despons L."/>
            <person name="Fairhead C."/>
            <person name="Giersberg M."/>
            <person name="Gierski P."/>
            <person name="Hahnel U."/>
            <person name="Hartmann A."/>
            <person name="Jankowska D."/>
            <person name="Jubin C."/>
            <person name="Jung P."/>
            <person name="Lafontaine I."/>
            <person name="Leh-Louis V."/>
            <person name="Lemaire M."/>
            <person name="Marcet-Houben M."/>
            <person name="Mascher M."/>
            <person name="Morel G."/>
            <person name="Richard G.-F."/>
            <person name="Riechen J."/>
            <person name="Sacerdot C."/>
            <person name="Sarkar A."/>
            <person name="Savel G."/>
            <person name="Schacherer J."/>
            <person name="Sherman D."/>
            <person name="Straub M.-L."/>
            <person name="Stein N."/>
            <person name="Thierry A."/>
            <person name="Trautwein-Schult A."/>
            <person name="Westhof E."/>
            <person name="Worch S."/>
            <person name="Dujon B."/>
            <person name="Souciet J.-L."/>
            <person name="Wincker P."/>
            <person name="Scholz U."/>
            <person name="Neuveglise N."/>
        </authorList>
    </citation>
    <scope>NUCLEOTIDE SEQUENCE</scope>
    <source>
        <strain evidence="9">LS3</strain>
    </source>
</reference>
<dbReference type="GO" id="GO:0000727">
    <property type="term" value="P:double-strand break repair via break-induced replication"/>
    <property type="evidence" value="ECO:0007669"/>
    <property type="project" value="TreeGrafter"/>
</dbReference>
<reference evidence="9" key="1">
    <citation type="submission" date="2014-02" db="EMBL/GenBank/DDBJ databases">
        <authorList>
            <person name="Genoscope - CEA"/>
        </authorList>
    </citation>
    <scope>NUCLEOTIDE SEQUENCE</scope>
    <source>
        <strain evidence="9">LS3</strain>
    </source>
</reference>
<dbReference type="EMBL" id="HG937691">
    <property type="protein sequence ID" value="CDP33833.1"/>
    <property type="molecule type" value="Genomic_DNA"/>
</dbReference>
<evidence type="ECO:0000259" key="8">
    <source>
        <dbReference type="Pfam" id="PF25005"/>
    </source>
</evidence>
<dbReference type="InterPro" id="IPR021151">
    <property type="entry name" value="GINS_A"/>
</dbReference>
<dbReference type="GO" id="GO:0006260">
    <property type="term" value="P:DNA replication"/>
    <property type="evidence" value="ECO:0007669"/>
    <property type="project" value="UniProtKB-KW"/>
</dbReference>
<dbReference type="InterPro" id="IPR007257">
    <property type="entry name" value="GINS_Psf2"/>
</dbReference>
<proteinExistence type="inferred from homology"/>
<comment type="subunit">
    <text evidence="6">Component of the GINS complex.</text>
</comment>
<accession>A0A060SYP3</accession>
<dbReference type="InterPro" id="IPR056784">
    <property type="entry name" value="PSF2_N"/>
</dbReference>
<evidence type="ECO:0000313" key="9">
    <source>
        <dbReference type="EMBL" id="CDP33833.1"/>
    </source>
</evidence>
<dbReference type="FunFam" id="1.20.58.1020:FF:000001">
    <property type="entry name" value="DNA replication complex GINS protein PSF2"/>
    <property type="match status" value="1"/>
</dbReference>
<dbReference type="PhylomeDB" id="A0A060SYP3"/>
<dbReference type="Gene3D" id="1.20.58.1020">
    <property type="match status" value="1"/>
</dbReference>
<dbReference type="CDD" id="cd11712">
    <property type="entry name" value="GINS_A_psf2"/>
    <property type="match status" value="1"/>
</dbReference>
<dbReference type="PANTHER" id="PTHR12772:SF0">
    <property type="entry name" value="DNA REPLICATION COMPLEX GINS PROTEIN PSF2"/>
    <property type="match status" value="1"/>
</dbReference>
<dbReference type="InterPro" id="IPR036224">
    <property type="entry name" value="GINS_bundle-like_dom_sf"/>
</dbReference>
<dbReference type="CDD" id="cd21694">
    <property type="entry name" value="GINS_B_Psf2"/>
    <property type="match status" value="1"/>
</dbReference>
<dbReference type="Pfam" id="PF25005">
    <property type="entry name" value="PSF2_N"/>
    <property type="match status" value="1"/>
</dbReference>
<sequence length="189" mass="21743">MATTRPQNTFLPSELMFLAEDTLVTVIPRQAMDPVELIGMRTPKLSAMKRINLPLWMALVLKKQSRVNIVPPDWLEEESLQKSYEIEKREQAFAPMPWHWLEISQALLNGAADDFQSSPATIRALLRDIREARQAKIRNGLEQLNESFMRMDNLGVMEVNEVRPLITKVMDELRKVNTAANPDPMDQME</sequence>
<dbReference type="SUPFAM" id="SSF158573">
    <property type="entry name" value="GINS helical bundle-like"/>
    <property type="match status" value="1"/>
</dbReference>
<feature type="domain" description="GINS subunit" evidence="7">
    <location>
        <begin position="74"/>
        <end position="176"/>
    </location>
</feature>
<evidence type="ECO:0000259" key="7">
    <source>
        <dbReference type="Pfam" id="PF05916"/>
    </source>
</evidence>
<evidence type="ECO:0000256" key="2">
    <source>
        <dbReference type="ARBA" id="ARBA00010565"/>
    </source>
</evidence>
<protein>
    <recommendedName>
        <fullName evidence="3 6">DNA replication complex GINS protein PSF2</fullName>
    </recommendedName>
</protein>
<evidence type="ECO:0000256" key="3">
    <source>
        <dbReference type="ARBA" id="ARBA00015139"/>
    </source>
</evidence>
<comment type="similarity">
    <text evidence="2 6">Belongs to the GINS2/PSF2 family.</text>
</comment>
<organism evidence="9">
    <name type="scientific">Blastobotrys adeninivorans</name>
    <name type="common">Yeast</name>
    <name type="synonym">Arxula adeninivorans</name>
    <dbReference type="NCBI Taxonomy" id="409370"/>
    <lineage>
        <taxon>Eukaryota</taxon>
        <taxon>Fungi</taxon>
        <taxon>Dikarya</taxon>
        <taxon>Ascomycota</taxon>
        <taxon>Saccharomycotina</taxon>
        <taxon>Dipodascomycetes</taxon>
        <taxon>Dipodascales</taxon>
        <taxon>Trichomonascaceae</taxon>
        <taxon>Blastobotrys</taxon>
    </lineage>
</organism>
<dbReference type="GO" id="GO:0000811">
    <property type="term" value="C:GINS complex"/>
    <property type="evidence" value="ECO:0007669"/>
    <property type="project" value="TreeGrafter"/>
</dbReference>
<dbReference type="AlphaFoldDB" id="A0A060SYP3"/>
<feature type="domain" description="DNA replication complex GINS protein PSF2 N-terminal" evidence="8">
    <location>
        <begin position="12"/>
        <end position="70"/>
    </location>
</feature>
<dbReference type="PANTHER" id="PTHR12772">
    <property type="entry name" value="DNA REPLICATION COMPLEX GINS PROTEIN PSF2"/>
    <property type="match status" value="1"/>
</dbReference>
<keyword evidence="4 6" id="KW-0235">DNA replication</keyword>
<dbReference type="SUPFAM" id="SSF160059">
    <property type="entry name" value="PriA/YqbF domain"/>
    <property type="match status" value="1"/>
</dbReference>
<dbReference type="Gene3D" id="3.40.5.50">
    <property type="match status" value="1"/>
</dbReference>
<dbReference type="PIRSF" id="PIRSF028998">
    <property type="entry name" value="GINS_Psf2_subgr"/>
    <property type="match status" value="1"/>
</dbReference>
<evidence type="ECO:0000256" key="5">
    <source>
        <dbReference type="ARBA" id="ARBA00023242"/>
    </source>
</evidence>
<dbReference type="Pfam" id="PF05916">
    <property type="entry name" value="Sld5"/>
    <property type="match status" value="1"/>
</dbReference>
<evidence type="ECO:0000256" key="1">
    <source>
        <dbReference type="ARBA" id="ARBA00004123"/>
    </source>
</evidence>
<keyword evidence="5 6" id="KW-0539">Nucleus</keyword>
<comment type="subcellular location">
    <subcellularLocation>
        <location evidence="1 6">Nucleus</location>
    </subcellularLocation>
</comment>